<dbReference type="InterPro" id="IPR027477">
    <property type="entry name" value="Succ_DH/fumarate_Rdtase_cat_sf"/>
</dbReference>
<dbReference type="InterPro" id="IPR003953">
    <property type="entry name" value="FAD-dep_OxRdtase_2_FAD-bd"/>
</dbReference>
<gene>
    <name evidence="4" type="ORF">NPX13_g45</name>
</gene>
<protein>
    <recommendedName>
        <fullName evidence="3">FAD-dependent oxidoreductase 2 FAD-binding domain-containing protein</fullName>
    </recommendedName>
</protein>
<keyword evidence="1" id="KW-0285">Flavoprotein</keyword>
<sequence>MDSVQIHPTGFVDPKDRGAVYKFLAAEALRGEGGILLSADGKRFVNEMERRDVASDAIMKLPRAKDKGLGDGVRQWDVTLLLDPGAAEATGTHLGFYLFKDLMQKKKVKDLPPAMIEAVDRYATAVAAGVDPDFGRQSFGSWRLPAGEANREEEVAVGTVTPVTHFTMGGVAFNTKAQVLGRKGGEGEGGGVLEPIQGLWAAGEITGGIHGDNRLGGSSLLECAIFGRIAGAGAALNV</sequence>
<feature type="domain" description="FAD-dependent oxidoreductase 2 FAD-binding" evidence="3">
    <location>
        <begin position="1"/>
        <end position="220"/>
    </location>
</feature>
<dbReference type="PANTHER" id="PTHR43400:SF12">
    <property type="entry name" value="FUMARATE REDUCTASE"/>
    <property type="match status" value="1"/>
</dbReference>
<dbReference type="Gene3D" id="3.50.50.60">
    <property type="entry name" value="FAD/NAD(P)-binding domain"/>
    <property type="match status" value="1"/>
</dbReference>
<evidence type="ECO:0000256" key="2">
    <source>
        <dbReference type="ARBA" id="ARBA00023002"/>
    </source>
</evidence>
<dbReference type="SUPFAM" id="SSF51905">
    <property type="entry name" value="FAD/NAD(P)-binding domain"/>
    <property type="match status" value="1"/>
</dbReference>
<dbReference type="PANTHER" id="PTHR43400">
    <property type="entry name" value="FUMARATE REDUCTASE"/>
    <property type="match status" value="1"/>
</dbReference>
<dbReference type="GO" id="GO:0016491">
    <property type="term" value="F:oxidoreductase activity"/>
    <property type="evidence" value="ECO:0007669"/>
    <property type="project" value="UniProtKB-KW"/>
</dbReference>
<keyword evidence="2" id="KW-0560">Oxidoreductase</keyword>
<evidence type="ECO:0000313" key="5">
    <source>
        <dbReference type="Proteomes" id="UP001148614"/>
    </source>
</evidence>
<evidence type="ECO:0000259" key="3">
    <source>
        <dbReference type="Pfam" id="PF00890"/>
    </source>
</evidence>
<dbReference type="Gene3D" id="3.90.700.10">
    <property type="entry name" value="Succinate dehydrogenase/fumarate reductase flavoprotein, catalytic domain"/>
    <property type="match status" value="1"/>
</dbReference>
<dbReference type="AlphaFoldDB" id="A0A9W8TQW6"/>
<dbReference type="Proteomes" id="UP001148614">
    <property type="component" value="Unassembled WGS sequence"/>
</dbReference>
<dbReference type="VEuPathDB" id="FungiDB:F4678DRAFT_475040"/>
<reference evidence="4" key="1">
    <citation type="submission" date="2022-07" db="EMBL/GenBank/DDBJ databases">
        <title>Genome Sequence of Xylaria arbuscula.</title>
        <authorList>
            <person name="Buettner E."/>
        </authorList>
    </citation>
    <scope>NUCLEOTIDE SEQUENCE</scope>
    <source>
        <strain evidence="4">VT107</strain>
    </source>
</reference>
<proteinExistence type="predicted"/>
<comment type="caution">
    <text evidence="4">The sequence shown here is derived from an EMBL/GenBank/DDBJ whole genome shotgun (WGS) entry which is preliminary data.</text>
</comment>
<dbReference type="Pfam" id="PF00890">
    <property type="entry name" value="FAD_binding_2"/>
    <property type="match status" value="1"/>
</dbReference>
<name>A0A9W8TQW6_9PEZI</name>
<dbReference type="InterPro" id="IPR036188">
    <property type="entry name" value="FAD/NAD-bd_sf"/>
</dbReference>
<keyword evidence="5" id="KW-1185">Reference proteome</keyword>
<dbReference type="EMBL" id="JANPWZ010000002">
    <property type="protein sequence ID" value="KAJ3580537.1"/>
    <property type="molecule type" value="Genomic_DNA"/>
</dbReference>
<evidence type="ECO:0000313" key="4">
    <source>
        <dbReference type="EMBL" id="KAJ3580537.1"/>
    </source>
</evidence>
<dbReference type="SUPFAM" id="SSF56425">
    <property type="entry name" value="Succinate dehydrogenase/fumarate reductase flavoprotein, catalytic domain"/>
    <property type="match status" value="1"/>
</dbReference>
<accession>A0A9W8TQW6</accession>
<organism evidence="4 5">
    <name type="scientific">Xylaria arbuscula</name>
    <dbReference type="NCBI Taxonomy" id="114810"/>
    <lineage>
        <taxon>Eukaryota</taxon>
        <taxon>Fungi</taxon>
        <taxon>Dikarya</taxon>
        <taxon>Ascomycota</taxon>
        <taxon>Pezizomycotina</taxon>
        <taxon>Sordariomycetes</taxon>
        <taxon>Xylariomycetidae</taxon>
        <taxon>Xylariales</taxon>
        <taxon>Xylariaceae</taxon>
        <taxon>Xylaria</taxon>
    </lineage>
</organism>
<dbReference type="InterPro" id="IPR050315">
    <property type="entry name" value="FAD-oxidoreductase_2"/>
</dbReference>
<evidence type="ECO:0000256" key="1">
    <source>
        <dbReference type="ARBA" id="ARBA00022630"/>
    </source>
</evidence>